<organism evidence="2 3">
    <name type="scientific">Adhaeribacter terreus</name>
    <dbReference type="NCBI Taxonomy" id="529703"/>
    <lineage>
        <taxon>Bacteria</taxon>
        <taxon>Pseudomonadati</taxon>
        <taxon>Bacteroidota</taxon>
        <taxon>Cytophagia</taxon>
        <taxon>Cytophagales</taxon>
        <taxon>Hymenobacteraceae</taxon>
        <taxon>Adhaeribacter</taxon>
    </lineage>
</organism>
<accession>A0ABW0EEK4</accession>
<proteinExistence type="predicted"/>
<name>A0ABW0EEK4_9BACT</name>
<dbReference type="CDD" id="cd02947">
    <property type="entry name" value="TRX_family"/>
    <property type="match status" value="1"/>
</dbReference>
<dbReference type="EMBL" id="JBHSKT010000006">
    <property type="protein sequence ID" value="MFC5271349.1"/>
    <property type="molecule type" value="Genomic_DNA"/>
</dbReference>
<dbReference type="Pfam" id="PF00085">
    <property type="entry name" value="Thioredoxin"/>
    <property type="match status" value="1"/>
</dbReference>
<sequence length="112" mass="12882">MPVKQTNDVELLVETAKNACVILKYHTDECGEPCLKLVPVYENLSDNPKYHDIVFLRINADNNPVAKNFIINKRAPIVTIYHNGRLLESRTADNEEEMIQMLDMLLNERAKL</sequence>
<reference evidence="3" key="1">
    <citation type="journal article" date="2019" name="Int. J. Syst. Evol. Microbiol.">
        <title>The Global Catalogue of Microorganisms (GCM) 10K type strain sequencing project: providing services to taxonomists for standard genome sequencing and annotation.</title>
        <authorList>
            <consortium name="The Broad Institute Genomics Platform"/>
            <consortium name="The Broad Institute Genome Sequencing Center for Infectious Disease"/>
            <person name="Wu L."/>
            <person name="Ma J."/>
        </authorList>
    </citation>
    <scope>NUCLEOTIDE SEQUENCE [LARGE SCALE GENOMIC DNA]</scope>
    <source>
        <strain evidence="3">KACC 12602</strain>
    </source>
</reference>
<gene>
    <name evidence="2" type="ORF">ACFPIB_12055</name>
</gene>
<dbReference type="SUPFAM" id="SSF52833">
    <property type="entry name" value="Thioredoxin-like"/>
    <property type="match status" value="1"/>
</dbReference>
<dbReference type="RefSeq" id="WP_378017713.1">
    <property type="nucleotide sequence ID" value="NZ_JBHSKT010000006.1"/>
</dbReference>
<evidence type="ECO:0000259" key="1">
    <source>
        <dbReference type="PROSITE" id="PS51352"/>
    </source>
</evidence>
<dbReference type="Proteomes" id="UP001596161">
    <property type="component" value="Unassembled WGS sequence"/>
</dbReference>
<dbReference type="Gene3D" id="3.40.30.10">
    <property type="entry name" value="Glutaredoxin"/>
    <property type="match status" value="1"/>
</dbReference>
<comment type="caution">
    <text evidence="2">The sequence shown here is derived from an EMBL/GenBank/DDBJ whole genome shotgun (WGS) entry which is preliminary data.</text>
</comment>
<keyword evidence="3" id="KW-1185">Reference proteome</keyword>
<feature type="domain" description="Thioredoxin" evidence="1">
    <location>
        <begin position="1"/>
        <end position="107"/>
    </location>
</feature>
<evidence type="ECO:0000313" key="2">
    <source>
        <dbReference type="EMBL" id="MFC5271349.1"/>
    </source>
</evidence>
<protein>
    <submittedName>
        <fullName evidence="2">Thioredoxin family protein</fullName>
    </submittedName>
</protein>
<evidence type="ECO:0000313" key="3">
    <source>
        <dbReference type="Proteomes" id="UP001596161"/>
    </source>
</evidence>
<dbReference type="PROSITE" id="PS51352">
    <property type="entry name" value="THIOREDOXIN_2"/>
    <property type="match status" value="1"/>
</dbReference>
<dbReference type="InterPro" id="IPR013766">
    <property type="entry name" value="Thioredoxin_domain"/>
</dbReference>
<dbReference type="InterPro" id="IPR036249">
    <property type="entry name" value="Thioredoxin-like_sf"/>
</dbReference>